<gene>
    <name evidence="2" type="ORF">DFP72DRAFT_909541</name>
</gene>
<dbReference type="EMBL" id="JACGCI010000054">
    <property type="protein sequence ID" value="KAF6750883.1"/>
    <property type="molecule type" value="Genomic_DNA"/>
</dbReference>
<evidence type="ECO:0000256" key="1">
    <source>
        <dbReference type="SAM" id="MobiDB-lite"/>
    </source>
</evidence>
<evidence type="ECO:0000313" key="2">
    <source>
        <dbReference type="EMBL" id="KAF6750883.1"/>
    </source>
</evidence>
<comment type="caution">
    <text evidence="2">The sequence shown here is derived from an EMBL/GenBank/DDBJ whole genome shotgun (WGS) entry which is preliminary data.</text>
</comment>
<keyword evidence="3" id="KW-1185">Reference proteome</keyword>
<protein>
    <submittedName>
        <fullName evidence="2">Uncharacterized protein</fullName>
    </submittedName>
</protein>
<evidence type="ECO:0000313" key="3">
    <source>
        <dbReference type="Proteomes" id="UP000521943"/>
    </source>
</evidence>
<feature type="region of interest" description="Disordered" evidence="1">
    <location>
        <begin position="59"/>
        <end position="83"/>
    </location>
</feature>
<sequence length="124" mass="14024">MTTCIALYPVWSWLGCSPQRQTGLPNGFGHELHELHLQSEEQRSQVSSSPCFLRNDASVSRRQKTLQPRFSNAGDLPEDKEDEPDILDIDEADWVFGFSPLAYATFLLHLPLSTSCWSQARTLT</sequence>
<dbReference type="Proteomes" id="UP000521943">
    <property type="component" value="Unassembled WGS sequence"/>
</dbReference>
<dbReference type="AlphaFoldDB" id="A0A8H6HPL5"/>
<proteinExistence type="predicted"/>
<accession>A0A8H6HPL5</accession>
<reference evidence="2 3" key="1">
    <citation type="submission" date="2020-07" db="EMBL/GenBank/DDBJ databases">
        <title>Comparative genomics of pyrophilous fungi reveals a link between fire events and developmental genes.</title>
        <authorList>
            <consortium name="DOE Joint Genome Institute"/>
            <person name="Steindorff A.S."/>
            <person name="Carver A."/>
            <person name="Calhoun S."/>
            <person name="Stillman K."/>
            <person name="Liu H."/>
            <person name="Lipzen A."/>
            <person name="Pangilinan J."/>
            <person name="Labutti K."/>
            <person name="Bruns T.D."/>
            <person name="Grigoriev I.V."/>
        </authorList>
    </citation>
    <scope>NUCLEOTIDE SEQUENCE [LARGE SCALE GENOMIC DNA]</scope>
    <source>
        <strain evidence="2 3">CBS 144469</strain>
    </source>
</reference>
<feature type="compositionally biased region" description="Polar residues" evidence="1">
    <location>
        <begin position="59"/>
        <end position="70"/>
    </location>
</feature>
<name>A0A8H6HPL5_9AGAR</name>
<organism evidence="2 3">
    <name type="scientific">Ephemerocybe angulata</name>
    <dbReference type="NCBI Taxonomy" id="980116"/>
    <lineage>
        <taxon>Eukaryota</taxon>
        <taxon>Fungi</taxon>
        <taxon>Dikarya</taxon>
        <taxon>Basidiomycota</taxon>
        <taxon>Agaricomycotina</taxon>
        <taxon>Agaricomycetes</taxon>
        <taxon>Agaricomycetidae</taxon>
        <taxon>Agaricales</taxon>
        <taxon>Agaricineae</taxon>
        <taxon>Psathyrellaceae</taxon>
        <taxon>Ephemerocybe</taxon>
    </lineage>
</organism>